<gene>
    <name evidence="6" type="ORF">LMG26841_02704</name>
</gene>
<dbReference type="GO" id="GO:0004888">
    <property type="term" value="F:transmembrane signaling receptor activity"/>
    <property type="evidence" value="ECO:0007669"/>
    <property type="project" value="InterPro"/>
</dbReference>
<dbReference type="GO" id="GO:0007165">
    <property type="term" value="P:signal transduction"/>
    <property type="evidence" value="ECO:0007669"/>
    <property type="project" value="UniProtKB-KW"/>
</dbReference>
<evidence type="ECO:0000313" key="6">
    <source>
        <dbReference type="EMBL" id="CAB3866172.1"/>
    </source>
</evidence>
<dbReference type="AlphaFoldDB" id="A0A6S7D9K0"/>
<reference evidence="6 7" key="1">
    <citation type="submission" date="2020-04" db="EMBL/GenBank/DDBJ databases">
        <authorList>
            <person name="De Canck E."/>
        </authorList>
    </citation>
    <scope>NUCLEOTIDE SEQUENCE [LARGE SCALE GENOMIC DNA]</scope>
    <source>
        <strain evidence="6 7">LMG 26841</strain>
    </source>
</reference>
<dbReference type="PANTHER" id="PTHR32089">
    <property type="entry name" value="METHYL-ACCEPTING CHEMOTAXIS PROTEIN MCPB"/>
    <property type="match status" value="1"/>
</dbReference>
<dbReference type="PROSITE" id="PS50111">
    <property type="entry name" value="CHEMOTAXIS_TRANSDUC_2"/>
    <property type="match status" value="1"/>
</dbReference>
<dbReference type="SUPFAM" id="SSF58104">
    <property type="entry name" value="Methyl-accepting chemotaxis protein (MCP) signaling domain"/>
    <property type="match status" value="1"/>
</dbReference>
<feature type="domain" description="Methyl-accepting transducer" evidence="5">
    <location>
        <begin position="57"/>
        <end position="293"/>
    </location>
</feature>
<evidence type="ECO:0000313" key="7">
    <source>
        <dbReference type="Proteomes" id="UP000494272"/>
    </source>
</evidence>
<evidence type="ECO:0000256" key="2">
    <source>
        <dbReference type="ARBA" id="ARBA00029447"/>
    </source>
</evidence>
<organism evidence="6 7">
    <name type="scientific">Achromobacter dolens</name>
    <dbReference type="NCBI Taxonomy" id="1287738"/>
    <lineage>
        <taxon>Bacteria</taxon>
        <taxon>Pseudomonadati</taxon>
        <taxon>Pseudomonadota</taxon>
        <taxon>Betaproteobacteria</taxon>
        <taxon>Burkholderiales</taxon>
        <taxon>Alcaligenaceae</taxon>
        <taxon>Achromobacter</taxon>
    </lineage>
</organism>
<proteinExistence type="inferred from homology"/>
<dbReference type="GO" id="GO:0006935">
    <property type="term" value="P:chemotaxis"/>
    <property type="evidence" value="ECO:0007669"/>
    <property type="project" value="InterPro"/>
</dbReference>
<keyword evidence="7" id="KW-1185">Reference proteome</keyword>
<dbReference type="InterPro" id="IPR004090">
    <property type="entry name" value="Chemotax_Me-accpt_rcpt"/>
</dbReference>
<dbReference type="PRINTS" id="PR00260">
    <property type="entry name" value="CHEMTRNSDUCR"/>
</dbReference>
<keyword evidence="1 3" id="KW-0807">Transducer</keyword>
<protein>
    <recommendedName>
        <fullName evidence="5">Methyl-accepting transducer domain-containing protein</fullName>
    </recommendedName>
</protein>
<dbReference type="GeneID" id="94356255"/>
<accession>A0A6S7D9K0</accession>
<comment type="similarity">
    <text evidence="2">Belongs to the methyl-accepting chemotaxis (MCP) protein family.</text>
</comment>
<feature type="coiled-coil region" evidence="4">
    <location>
        <begin position="118"/>
        <end position="148"/>
    </location>
</feature>
<dbReference type="Pfam" id="PF00015">
    <property type="entry name" value="MCPsignal"/>
    <property type="match status" value="1"/>
</dbReference>
<dbReference type="Gene3D" id="1.10.287.950">
    <property type="entry name" value="Methyl-accepting chemotaxis protein"/>
    <property type="match status" value="1"/>
</dbReference>
<dbReference type="Proteomes" id="UP000494272">
    <property type="component" value="Unassembled WGS sequence"/>
</dbReference>
<dbReference type="GO" id="GO:0016020">
    <property type="term" value="C:membrane"/>
    <property type="evidence" value="ECO:0007669"/>
    <property type="project" value="InterPro"/>
</dbReference>
<dbReference type="InterPro" id="IPR004089">
    <property type="entry name" value="MCPsignal_dom"/>
</dbReference>
<keyword evidence="4" id="KW-0175">Coiled coil</keyword>
<evidence type="ECO:0000259" key="5">
    <source>
        <dbReference type="PROSITE" id="PS50111"/>
    </source>
</evidence>
<evidence type="ECO:0000256" key="1">
    <source>
        <dbReference type="ARBA" id="ARBA00023224"/>
    </source>
</evidence>
<evidence type="ECO:0000256" key="4">
    <source>
        <dbReference type="SAM" id="Coils"/>
    </source>
</evidence>
<dbReference type="SMART" id="SM00283">
    <property type="entry name" value="MA"/>
    <property type="match status" value="1"/>
</dbReference>
<evidence type="ECO:0000256" key="3">
    <source>
        <dbReference type="PROSITE-ProRule" id="PRU00284"/>
    </source>
</evidence>
<dbReference type="EMBL" id="CADIKW010000004">
    <property type="protein sequence ID" value="CAB3866172.1"/>
    <property type="molecule type" value="Genomic_DNA"/>
</dbReference>
<sequence length="516" mass="56064">MLARSTFRFGGIWGLLRRLNRGRATLSERPLSLSPAAWPLYRFLAGIRSRVSTVRQSSIEIALNTARTQFQAGRCALLAQEQARAAEALAASGAQIAALSASTSTHAREIAQVSGQNLRAAEQALAELSEVKERVDRMTREMAAFTDVVAQLTGRARSVGDISKLIKDIALQTQLLALNAGVEAARAGDAGRGFAVVASEVGRLAERVNAATSDIGRHTGEMLELVDSTQRQTGALREDVDASGAVLDKTRQDFQHFVRDFDSMNRQVGEVVQAIGEVDATNHGMSQDVSRIAALSADVRERVASMSGEIDRIRRQTESVQEVLSDMRTGNTAFDRLSETLEGFRLAAIRLLDHARERGLDVFDRHYQRIAGSDPPRYHTAYDRGIDEALTRLLDRVLEAVPGGSYALLVDARGYAPAHNSRYSHPPSGDPAQDIARVRHKRIFDDPVGARLAANTETLLFQTYSRDTGEIVNDISVPLFLGGEHWGAVRIGLDYVRFQATLDAGGSARPVVAAAG</sequence>
<dbReference type="RefSeq" id="WP_155755608.1">
    <property type="nucleotide sequence ID" value="NZ_CADIKW010000004.1"/>
</dbReference>
<name>A0A6S7D9K0_9BURK</name>
<dbReference type="PANTHER" id="PTHR32089:SF112">
    <property type="entry name" value="LYSOZYME-LIKE PROTEIN-RELATED"/>
    <property type="match status" value="1"/>
</dbReference>